<evidence type="ECO:0000256" key="2">
    <source>
        <dbReference type="ARBA" id="ARBA00022801"/>
    </source>
</evidence>
<dbReference type="GO" id="GO:0003677">
    <property type="term" value="F:DNA binding"/>
    <property type="evidence" value="ECO:0007669"/>
    <property type="project" value="InterPro"/>
</dbReference>
<dbReference type="Gene3D" id="3.40.50.300">
    <property type="entry name" value="P-loop containing nucleotide triphosphate hydrolases"/>
    <property type="match status" value="2"/>
</dbReference>
<dbReference type="Pfam" id="PF13245">
    <property type="entry name" value="AAA_19"/>
    <property type="match status" value="1"/>
</dbReference>
<evidence type="ECO:0000256" key="3">
    <source>
        <dbReference type="ARBA" id="ARBA00022806"/>
    </source>
</evidence>
<feature type="domain" description="UvrD-like helicase C-terminal" evidence="5">
    <location>
        <begin position="249"/>
        <end position="348"/>
    </location>
</feature>
<keyword evidence="3" id="KW-0347">Helicase</keyword>
<dbReference type="EMBL" id="CP022535">
    <property type="protein sequence ID" value="ASP28347.1"/>
    <property type="molecule type" value="Genomic_DNA"/>
</dbReference>
<dbReference type="AlphaFoldDB" id="A0A222EPC4"/>
<evidence type="ECO:0000313" key="7">
    <source>
        <dbReference type="Proteomes" id="UP000203229"/>
    </source>
</evidence>
<keyword evidence="7" id="KW-1185">Reference proteome</keyword>
<sequence length="696" mass="82166">MKLSDEQINIIENIINNNIIVEAVAGSGKTTTALEMAKRYPDKEFLLVTYNAGLKEDTRKKVKNNNLYNITVENYHSLTINYYGIKNGKDDSAILKVLDEKITLQNFKIPDVIILDEVQDMTIHYYKLIVKLVKDFNNKNISLCVLGDRKQTLYQFNGSDFRYLEKADQIFLINDKPWLRLKLSLSFRVPNKVCDFINKVFYKYDFIYSTKTTDVEIDYIIYDPYNLNNVSKSIINEIEKYGIENTFLLSNTTKTSNTSNPLNNILNLINQNYAIYVKENLIRKDKSLKKNKIEITTMNSTKGREKDLVIIYGFDDFYFKGYAKNENNLLPCDKFYVAITRAKQKVILLQSEWSAPLCFLDIKKITSTTNVIGNKSHLYKACELVKEFKSNDRWFDVTDLTEYIDASVFYNFIKLLNIEIFEFTNNNQVDFSQTPFNKTVEYKEKIIKEDVSAFNGSLITYIQLYNKGNFNDEILSWINKIIEMRKAQDINFHLNKEVDRINEILSKKTLSITELTEIACVIDTVQSGRNYKYLQLKQTNFEWLSDKFFDDSIKLIEEIDPNNNIYFEKQLYIDNNNNDILIKVANELNIIELRIDGRCDGYNEKEKTLWEFKLTKDIDDIMYFQTIMYAYMLKNSGKEVKHIYLFDIYKLEIRELKIDFNKFEHILYDLLKYKCIQDSIKTDEQFFKELNIYEET</sequence>
<protein>
    <recommendedName>
        <fullName evidence="5">UvrD-like helicase C-terminal domain-containing protein</fullName>
    </recommendedName>
</protein>
<dbReference type="InterPro" id="IPR027417">
    <property type="entry name" value="P-loop_NTPase"/>
</dbReference>
<evidence type="ECO:0000259" key="5">
    <source>
        <dbReference type="Pfam" id="PF13361"/>
    </source>
</evidence>
<dbReference type="RefSeq" id="WP_094048990.1">
    <property type="nucleotide sequence ID" value="NZ_CP022535.1"/>
</dbReference>
<dbReference type="PANTHER" id="PTHR11070">
    <property type="entry name" value="UVRD / RECB / PCRA DNA HELICASE FAMILY MEMBER"/>
    <property type="match status" value="1"/>
</dbReference>
<dbReference type="InterPro" id="IPR000212">
    <property type="entry name" value="DNA_helicase_UvrD/REP"/>
</dbReference>
<dbReference type="InterPro" id="IPR014017">
    <property type="entry name" value="DNA_helicase_UvrD-like_C"/>
</dbReference>
<dbReference type="PANTHER" id="PTHR11070:SF66">
    <property type="entry name" value="UVRD-LIKE HELICASE C-TERMINAL DOMAIN-CONTAINING PROTEIN"/>
    <property type="match status" value="1"/>
</dbReference>
<keyword evidence="4" id="KW-0067">ATP-binding</keyword>
<dbReference type="SUPFAM" id="SSF52540">
    <property type="entry name" value="P-loop containing nucleoside triphosphate hydrolases"/>
    <property type="match status" value="1"/>
</dbReference>
<dbReference type="GO" id="GO:0016787">
    <property type="term" value="F:hydrolase activity"/>
    <property type="evidence" value="ECO:0007669"/>
    <property type="project" value="UniProtKB-KW"/>
</dbReference>
<evidence type="ECO:0000256" key="1">
    <source>
        <dbReference type="ARBA" id="ARBA00022741"/>
    </source>
</evidence>
<accession>A0A222EPC4</accession>
<dbReference type="GO" id="GO:0043138">
    <property type="term" value="F:3'-5' DNA helicase activity"/>
    <property type="evidence" value="ECO:0007669"/>
    <property type="project" value="TreeGrafter"/>
</dbReference>
<reference evidence="6 7" key="1">
    <citation type="submission" date="2017-07" db="EMBL/GenBank/DDBJ databases">
        <title>Complete genome sequence of Spiroplasma corruscae EC-1 (DSM 19793).</title>
        <authorList>
            <person name="Tsai Y.-M."/>
            <person name="Lo W.-S."/>
            <person name="Kuo C.-H."/>
        </authorList>
    </citation>
    <scope>NUCLEOTIDE SEQUENCE [LARGE SCALE GENOMIC DNA]</scope>
    <source>
        <strain evidence="6 7">EC-1</strain>
    </source>
</reference>
<name>A0A222EPC4_9MOLU</name>
<keyword evidence="2" id="KW-0378">Hydrolase</keyword>
<evidence type="ECO:0000313" key="6">
    <source>
        <dbReference type="EMBL" id="ASP28347.1"/>
    </source>
</evidence>
<proteinExistence type="predicted"/>
<evidence type="ECO:0000256" key="4">
    <source>
        <dbReference type="ARBA" id="ARBA00022840"/>
    </source>
</evidence>
<dbReference type="OrthoDB" id="387566at2"/>
<organism evidence="6 7">
    <name type="scientific">Spiroplasma corruscae</name>
    <dbReference type="NCBI Taxonomy" id="216934"/>
    <lineage>
        <taxon>Bacteria</taxon>
        <taxon>Bacillati</taxon>
        <taxon>Mycoplasmatota</taxon>
        <taxon>Mollicutes</taxon>
        <taxon>Entomoplasmatales</taxon>
        <taxon>Spiroplasmataceae</taxon>
        <taxon>Spiroplasma</taxon>
    </lineage>
</organism>
<dbReference type="GO" id="GO:0000725">
    <property type="term" value="P:recombinational repair"/>
    <property type="evidence" value="ECO:0007669"/>
    <property type="project" value="TreeGrafter"/>
</dbReference>
<dbReference type="Proteomes" id="UP000203229">
    <property type="component" value="Chromosome"/>
</dbReference>
<dbReference type="GO" id="GO:0005524">
    <property type="term" value="F:ATP binding"/>
    <property type="evidence" value="ECO:0007669"/>
    <property type="project" value="UniProtKB-KW"/>
</dbReference>
<gene>
    <name evidence="6" type="ORF">SCORR_v1c05750</name>
</gene>
<keyword evidence="1" id="KW-0547">Nucleotide-binding</keyword>
<dbReference type="KEGG" id="scou:SCORR_v1c05750"/>
<dbReference type="Pfam" id="PF13361">
    <property type="entry name" value="UvrD_C"/>
    <property type="match status" value="1"/>
</dbReference>